<accession>A0A2W4U6Q5</accession>
<dbReference type="InterPro" id="IPR004511">
    <property type="entry name" value="PAPS/APS_Rdtase"/>
</dbReference>
<dbReference type="Gene3D" id="3.40.50.620">
    <property type="entry name" value="HUPs"/>
    <property type="match status" value="1"/>
</dbReference>
<evidence type="ECO:0000313" key="6">
    <source>
        <dbReference type="EMBL" id="PZO16402.1"/>
    </source>
</evidence>
<dbReference type="PANTHER" id="PTHR46509">
    <property type="entry name" value="PHOSPHOADENOSINE PHOSPHOSULFATE REDUCTASE"/>
    <property type="match status" value="1"/>
</dbReference>
<dbReference type="GO" id="GO:0005737">
    <property type="term" value="C:cytoplasm"/>
    <property type="evidence" value="ECO:0007669"/>
    <property type="project" value="UniProtKB-SubCell"/>
</dbReference>
<comment type="function">
    <text evidence="3">Catalyzes the formation of sulfite from phosphoadenosine 5'-phosphosulfate (PAPS) using thioredoxin as an electron donor.</text>
</comment>
<reference evidence="6 7" key="2">
    <citation type="submission" date="2018-06" db="EMBL/GenBank/DDBJ databases">
        <title>Metagenomic assembly of (sub)arctic Cyanobacteria and their associated microbiome from non-axenic cultures.</title>
        <authorList>
            <person name="Baurain D."/>
        </authorList>
    </citation>
    <scope>NUCLEOTIDE SEQUENCE [LARGE SCALE GENOMIC DNA]</scope>
    <source>
        <strain evidence="6">ULC129bin1</strain>
    </source>
</reference>
<dbReference type="SUPFAM" id="SSF52402">
    <property type="entry name" value="Adenine nucleotide alpha hydrolases-like"/>
    <property type="match status" value="1"/>
</dbReference>
<evidence type="ECO:0000259" key="5">
    <source>
        <dbReference type="Pfam" id="PF01507"/>
    </source>
</evidence>
<keyword evidence="2 3" id="KW-0560">Oxidoreductase</keyword>
<comment type="catalytic activity">
    <reaction evidence="3">
        <text>[thioredoxin]-disulfide + sulfite + adenosine 3',5'-bisphosphate + 2 H(+) = [thioredoxin]-dithiol + 3'-phosphoadenylyl sulfate</text>
        <dbReference type="Rhea" id="RHEA:11724"/>
        <dbReference type="Rhea" id="RHEA-COMP:10698"/>
        <dbReference type="Rhea" id="RHEA-COMP:10700"/>
        <dbReference type="ChEBI" id="CHEBI:15378"/>
        <dbReference type="ChEBI" id="CHEBI:17359"/>
        <dbReference type="ChEBI" id="CHEBI:29950"/>
        <dbReference type="ChEBI" id="CHEBI:50058"/>
        <dbReference type="ChEBI" id="CHEBI:58339"/>
        <dbReference type="ChEBI" id="CHEBI:58343"/>
        <dbReference type="EC" id="1.8.4.8"/>
    </reaction>
</comment>
<dbReference type="EMBL" id="QBMC01000080">
    <property type="protein sequence ID" value="PZO16402.1"/>
    <property type="molecule type" value="Genomic_DNA"/>
</dbReference>
<dbReference type="NCBIfam" id="TIGR00434">
    <property type="entry name" value="cysH"/>
    <property type="match status" value="1"/>
</dbReference>
<comment type="pathway">
    <text evidence="3">Sulfur metabolism; hydrogen sulfide biosynthesis; sulfite from sulfate: step 3/3.</text>
</comment>
<dbReference type="NCBIfam" id="TIGR02057">
    <property type="entry name" value="PAPS_reductase"/>
    <property type="match status" value="1"/>
</dbReference>
<evidence type="ECO:0000313" key="7">
    <source>
        <dbReference type="Proteomes" id="UP000249354"/>
    </source>
</evidence>
<dbReference type="EC" id="1.8.4.8" evidence="3"/>
<feature type="compositionally biased region" description="Polar residues" evidence="4">
    <location>
        <begin position="219"/>
        <end position="231"/>
    </location>
</feature>
<organism evidence="6 7">
    <name type="scientific">Leptolyngbya foveolarum</name>
    <dbReference type="NCBI Taxonomy" id="47253"/>
    <lineage>
        <taxon>Bacteria</taxon>
        <taxon>Bacillati</taxon>
        <taxon>Cyanobacteriota</taxon>
        <taxon>Cyanophyceae</taxon>
        <taxon>Leptolyngbyales</taxon>
        <taxon>Leptolyngbyaceae</taxon>
        <taxon>Leptolyngbya group</taxon>
        <taxon>Leptolyngbya</taxon>
    </lineage>
</organism>
<gene>
    <name evidence="3" type="primary">cysH</name>
    <name evidence="6" type="ORF">DCF25_12455</name>
</gene>
<dbReference type="GO" id="GO:0019379">
    <property type="term" value="P:sulfate assimilation, phosphoadenylyl sulfate reduction by phosphoadenylyl-sulfate reductase (thioredoxin)"/>
    <property type="evidence" value="ECO:0007669"/>
    <property type="project" value="UniProtKB-UniRule"/>
</dbReference>
<dbReference type="HAMAP" id="MF_00063">
    <property type="entry name" value="CysH"/>
    <property type="match status" value="1"/>
</dbReference>
<dbReference type="GO" id="GO:0070814">
    <property type="term" value="P:hydrogen sulfide biosynthetic process"/>
    <property type="evidence" value="ECO:0007669"/>
    <property type="project" value="UniProtKB-UniRule"/>
</dbReference>
<keyword evidence="3" id="KW-0963">Cytoplasm</keyword>
<comment type="similarity">
    <text evidence="1 3">Belongs to the PAPS reductase family. CysH subfamily.</text>
</comment>
<dbReference type="UniPathway" id="UPA00140">
    <property type="reaction ID" value="UER00206"/>
</dbReference>
<feature type="compositionally biased region" description="Basic and acidic residues" evidence="4">
    <location>
        <begin position="234"/>
        <end position="253"/>
    </location>
</feature>
<dbReference type="InterPro" id="IPR002500">
    <property type="entry name" value="PAPS_reduct_dom"/>
</dbReference>
<reference evidence="7" key="1">
    <citation type="submission" date="2018-04" db="EMBL/GenBank/DDBJ databases">
        <authorList>
            <person name="Cornet L."/>
        </authorList>
    </citation>
    <scope>NUCLEOTIDE SEQUENCE [LARGE SCALE GENOMIC DNA]</scope>
</reference>
<name>A0A2W4U6Q5_9CYAN</name>
<protein>
    <recommendedName>
        <fullName evidence="3">Phosphoadenosine 5'-phosphosulfate reductase</fullName>
        <shortName evidence="3">PAPS reductase</shortName>
        <ecNumber evidence="3">1.8.4.8</ecNumber>
    </recommendedName>
    <alternativeName>
        <fullName evidence="3">3'-phosphoadenylylsulfate reductase</fullName>
    </alternativeName>
    <alternativeName>
        <fullName evidence="3">PAPS reductase, thioredoxin dependent</fullName>
    </alternativeName>
    <alternativeName>
        <fullName evidence="3">PAPS sulfotransferase</fullName>
    </alternativeName>
    <alternativeName>
        <fullName evidence="3">PAdoPS reductase</fullName>
    </alternativeName>
</protein>
<comment type="caution">
    <text evidence="3">Lacks conserved residue(s) required for the propagation of feature annotation.</text>
</comment>
<proteinExistence type="inferred from homology"/>
<feature type="active site" description="Nucleophile; cysteine thiosulfonate intermediate" evidence="3">
    <location>
        <position position="249"/>
    </location>
</feature>
<comment type="caution">
    <text evidence="6">The sequence shown here is derived from an EMBL/GenBank/DDBJ whole genome shotgun (WGS) entry which is preliminary data.</text>
</comment>
<evidence type="ECO:0000256" key="2">
    <source>
        <dbReference type="ARBA" id="ARBA00023002"/>
    </source>
</evidence>
<feature type="region of interest" description="Disordered" evidence="4">
    <location>
        <begin position="219"/>
        <end position="253"/>
    </location>
</feature>
<dbReference type="GO" id="GO:0004604">
    <property type="term" value="F:phosphoadenylyl-sulfate reductase (thioredoxin) activity"/>
    <property type="evidence" value="ECO:0007669"/>
    <property type="project" value="UniProtKB-UniRule"/>
</dbReference>
<evidence type="ECO:0000256" key="1">
    <source>
        <dbReference type="ARBA" id="ARBA00009732"/>
    </source>
</evidence>
<dbReference type="NCBIfam" id="NF002537">
    <property type="entry name" value="PRK02090.1"/>
    <property type="match status" value="1"/>
</dbReference>
<dbReference type="CDD" id="cd23945">
    <property type="entry name" value="PAPS_reductase"/>
    <property type="match status" value="1"/>
</dbReference>
<evidence type="ECO:0000256" key="3">
    <source>
        <dbReference type="HAMAP-Rule" id="MF_00063"/>
    </source>
</evidence>
<dbReference type="PANTHER" id="PTHR46509:SF1">
    <property type="entry name" value="PHOSPHOADENOSINE PHOSPHOSULFATE REDUCTASE"/>
    <property type="match status" value="1"/>
</dbReference>
<dbReference type="InterPro" id="IPR011800">
    <property type="entry name" value="PAPS_reductase_CysH"/>
</dbReference>
<sequence>MVQCIEAPAATAIDGKRPEQSNCNLTTLDLDILNQRFDQASPQEILAWCLENIPQGLVQTTSFSLLPVTHMLYKELNHPVPVIFLDTLHLFPETLETAQKAKTLYDLDLHVYRAVGVDSQEAFAARYGETLWERDIDRFYELTKVEPLQRSLNELNVKAWITGRRRDQSKTRQNLPIFERDENGRLKVNPLANWTSKDVWTYTFNHNVPYNPLHDQGYTSIGDQPLTTPTAANEDERAGRWRDSEKTECGIHL</sequence>
<comment type="subcellular location">
    <subcellularLocation>
        <location evidence="3">Cytoplasm</location>
    </subcellularLocation>
</comment>
<dbReference type="AlphaFoldDB" id="A0A2W4U6Q5"/>
<dbReference type="Pfam" id="PF01507">
    <property type="entry name" value="PAPS_reduct"/>
    <property type="match status" value="1"/>
</dbReference>
<dbReference type="PIRSF" id="PIRSF000857">
    <property type="entry name" value="PAPS_reductase"/>
    <property type="match status" value="1"/>
</dbReference>
<dbReference type="Proteomes" id="UP000249354">
    <property type="component" value="Unassembled WGS sequence"/>
</dbReference>
<feature type="domain" description="Phosphoadenosine phosphosulphate reductase" evidence="5">
    <location>
        <begin position="68"/>
        <end position="229"/>
    </location>
</feature>
<dbReference type="InterPro" id="IPR014729">
    <property type="entry name" value="Rossmann-like_a/b/a_fold"/>
</dbReference>
<evidence type="ECO:0000256" key="4">
    <source>
        <dbReference type="SAM" id="MobiDB-lite"/>
    </source>
</evidence>